<dbReference type="Pfam" id="PF00581">
    <property type="entry name" value="Rhodanese"/>
    <property type="match status" value="1"/>
</dbReference>
<dbReference type="SUPFAM" id="SSF52821">
    <property type="entry name" value="Rhodanese/Cell cycle control phosphatase"/>
    <property type="match status" value="1"/>
</dbReference>
<dbReference type="SMART" id="SM00450">
    <property type="entry name" value="RHOD"/>
    <property type="match status" value="1"/>
</dbReference>
<dbReference type="GeneID" id="93221532"/>
<dbReference type="Proteomes" id="UP000501676">
    <property type="component" value="Chromosome"/>
</dbReference>
<evidence type="ECO:0000259" key="2">
    <source>
        <dbReference type="PROSITE" id="PS50206"/>
    </source>
</evidence>
<dbReference type="Gene3D" id="3.40.250.10">
    <property type="entry name" value="Rhodanese-like domain"/>
    <property type="match status" value="1"/>
</dbReference>
<keyword evidence="1" id="KW-1133">Transmembrane helix</keyword>
<feature type="domain" description="Rhodanese" evidence="2">
    <location>
        <begin position="45"/>
        <end position="133"/>
    </location>
</feature>
<dbReference type="InterPro" id="IPR036873">
    <property type="entry name" value="Rhodanese-like_dom_sf"/>
</dbReference>
<protein>
    <submittedName>
        <fullName evidence="3">Rhodanese-like domain-containing protein</fullName>
    </submittedName>
</protein>
<evidence type="ECO:0000256" key="1">
    <source>
        <dbReference type="SAM" id="Phobius"/>
    </source>
</evidence>
<name>A0A6G7B967_9LACO</name>
<proteinExistence type="predicted"/>
<reference evidence="3 4" key="1">
    <citation type="submission" date="2020-02" db="EMBL/GenBank/DDBJ databases">
        <title>Complete genome sequences of six Lactobacillus iners strains isolated from the human vagina.</title>
        <authorList>
            <person name="France M.T."/>
            <person name="Rutt L."/>
            <person name="Narina S."/>
            <person name="Arbaugh S."/>
            <person name="Humphrys M.S."/>
            <person name="Ma B."/>
            <person name="Hayward M.R."/>
            <person name="Relman D."/>
            <person name="Kwon D.S."/>
            <person name="Ravel J."/>
        </authorList>
    </citation>
    <scope>NUCLEOTIDE SEQUENCE [LARGE SCALE GENOMIC DNA]</scope>
    <source>
        <strain evidence="3 4">C0210C1</strain>
    </source>
</reference>
<keyword evidence="1" id="KW-0472">Membrane</keyword>
<gene>
    <name evidence="3" type="ORF">G6Z83_04005</name>
</gene>
<dbReference type="InterPro" id="IPR001763">
    <property type="entry name" value="Rhodanese-like_dom"/>
</dbReference>
<dbReference type="PANTHER" id="PTHR43031">
    <property type="entry name" value="FAD-DEPENDENT OXIDOREDUCTASE"/>
    <property type="match status" value="1"/>
</dbReference>
<dbReference type="PANTHER" id="PTHR43031:SF18">
    <property type="entry name" value="RHODANESE-RELATED SULFURTRANSFERASES"/>
    <property type="match status" value="1"/>
</dbReference>
<organism evidence="3 4">
    <name type="scientific">Lactobacillus iners</name>
    <dbReference type="NCBI Taxonomy" id="147802"/>
    <lineage>
        <taxon>Bacteria</taxon>
        <taxon>Bacillati</taxon>
        <taxon>Bacillota</taxon>
        <taxon>Bacilli</taxon>
        <taxon>Lactobacillales</taxon>
        <taxon>Lactobacillaceae</taxon>
        <taxon>Lactobacillus</taxon>
    </lineage>
</organism>
<keyword evidence="1" id="KW-0812">Transmembrane</keyword>
<accession>A0A6G7B967</accession>
<dbReference type="PROSITE" id="PS50206">
    <property type="entry name" value="RHODANESE_3"/>
    <property type="match status" value="1"/>
</dbReference>
<dbReference type="AlphaFoldDB" id="A0A6G7B967"/>
<feature type="transmembrane region" description="Helical" evidence="1">
    <location>
        <begin position="6"/>
        <end position="26"/>
    </location>
</feature>
<evidence type="ECO:0000313" key="3">
    <source>
        <dbReference type="EMBL" id="QIH23869.1"/>
    </source>
</evidence>
<sequence>MDKVLIILNVLLTVIILALAVNWLWLRWQAKRLGGKLTQKQFEEGKRKAQIIDLRTKDAFKNKHILGARSLPFSMIKYQYSEIRSDLPVYLYSDSLMINIRVAKFLNKKGYHKVYWLEDAFAKWEGQTKTSKY</sequence>
<evidence type="ECO:0000313" key="4">
    <source>
        <dbReference type="Proteomes" id="UP000501676"/>
    </source>
</evidence>
<dbReference type="CDD" id="cd00158">
    <property type="entry name" value="RHOD"/>
    <property type="match status" value="1"/>
</dbReference>
<dbReference type="InterPro" id="IPR050229">
    <property type="entry name" value="GlpE_sulfurtransferase"/>
</dbReference>
<dbReference type="RefSeq" id="WP_006729882.1">
    <property type="nucleotide sequence ID" value="NZ_CP045664.1"/>
</dbReference>
<dbReference type="EMBL" id="CP049228">
    <property type="protein sequence ID" value="QIH23869.1"/>
    <property type="molecule type" value="Genomic_DNA"/>
</dbReference>